<feature type="region of interest" description="Disordered" evidence="2">
    <location>
        <begin position="167"/>
        <end position="204"/>
    </location>
</feature>
<gene>
    <name evidence="3" type="ORF">CDEB00056_LOCUS14542</name>
</gene>
<dbReference type="EMBL" id="HBIO01018903">
    <property type="protein sequence ID" value="CAE0469689.1"/>
    <property type="molecule type" value="Transcribed_RNA"/>
</dbReference>
<dbReference type="AlphaFoldDB" id="A0A7S3Q9Y6"/>
<feature type="coiled-coil region" evidence="1">
    <location>
        <begin position="597"/>
        <end position="660"/>
    </location>
</feature>
<proteinExistence type="predicted"/>
<evidence type="ECO:0000256" key="2">
    <source>
        <dbReference type="SAM" id="MobiDB-lite"/>
    </source>
</evidence>
<feature type="compositionally biased region" description="Low complexity" evidence="2">
    <location>
        <begin position="170"/>
        <end position="186"/>
    </location>
</feature>
<feature type="region of interest" description="Disordered" evidence="2">
    <location>
        <begin position="255"/>
        <end position="279"/>
    </location>
</feature>
<accession>A0A7S3Q9Y6</accession>
<reference evidence="3" key="1">
    <citation type="submission" date="2021-01" db="EMBL/GenBank/DDBJ databases">
        <authorList>
            <person name="Corre E."/>
            <person name="Pelletier E."/>
            <person name="Niang G."/>
            <person name="Scheremetjew M."/>
            <person name="Finn R."/>
            <person name="Kale V."/>
            <person name="Holt S."/>
            <person name="Cochrane G."/>
            <person name="Meng A."/>
            <person name="Brown T."/>
            <person name="Cohen L."/>
        </authorList>
    </citation>
    <scope>NUCLEOTIDE SEQUENCE</scope>
    <source>
        <strain evidence="3">MM31A-1</strain>
    </source>
</reference>
<protein>
    <submittedName>
        <fullName evidence="3">Uncharacterized protein</fullName>
    </submittedName>
</protein>
<evidence type="ECO:0000256" key="1">
    <source>
        <dbReference type="SAM" id="Coils"/>
    </source>
</evidence>
<keyword evidence="1" id="KW-0175">Coiled coil</keyword>
<feature type="compositionally biased region" description="Polar residues" evidence="2">
    <location>
        <begin position="192"/>
        <end position="202"/>
    </location>
</feature>
<evidence type="ECO:0000313" key="3">
    <source>
        <dbReference type="EMBL" id="CAE0469689.1"/>
    </source>
</evidence>
<sequence>MDVHYHYTMMFIIALCAFQATHTLIPVHAFHVSSPSFRTFEKRATATTTALNAFNLKKKFEPQPEVKSVPRIAVKPRPLVSLDEKSGRYIPPPKEVLSVSSSSHDKSDTISYGNEPDGYDYYESMSGWSTFKDGIYGVVDIVKGLRREKTVNSITDRTLEVAYTDTVGDSATSRSETGSESETAASIRKALSFSSPTQTPGSQLLEKYEKSLKTKTKSSEFNDSSISTGENLFTTESRKTFNSVKDTLYDTADSLKKKKKENKPKPEATSTSTSYKVPTKPSFNEEVSVKLISSNLEGIQSNNPIKRFKAQRAIAIEERKRQSRLQREERKQTFDNLKQMVFNFVESLQVMYQVILSIPSEVEKAIDSTQYSIATAQTQIQDNFLELQKAPAKIETFVQESKRTTLETVETVQAIPGQVEKQIVDTKEGIVKAVEDVQAIPGNIERKINETKKSIEETRQGVENFVQKIEDITFDAKVLAGLEKARPPPPPPPPPPKTAQDIAIGVAGEAAKLAGKSAVVVATGTVGMGVAGAKIAWGAASNEITKNREKQQRLQVVSLDKIGVQEQEESIAIAKAVSAVTAVDRPQTMAEIDPLLEKEVREALRVAEEALSATENSATTSVTPIRSIDGIPTMDINEAVKKAKEAAFQARRDANDLEAMLMERKLYGIKDQTP</sequence>
<organism evidence="3">
    <name type="scientific">Chaetoceros debilis</name>
    <dbReference type="NCBI Taxonomy" id="122233"/>
    <lineage>
        <taxon>Eukaryota</taxon>
        <taxon>Sar</taxon>
        <taxon>Stramenopiles</taxon>
        <taxon>Ochrophyta</taxon>
        <taxon>Bacillariophyta</taxon>
        <taxon>Coscinodiscophyceae</taxon>
        <taxon>Chaetocerotophycidae</taxon>
        <taxon>Chaetocerotales</taxon>
        <taxon>Chaetocerotaceae</taxon>
        <taxon>Chaetoceros</taxon>
    </lineage>
</organism>
<name>A0A7S3Q9Y6_9STRA</name>